<dbReference type="Proteomes" id="UP000270924">
    <property type="component" value="Unassembled WGS sequence"/>
</dbReference>
<keyword evidence="11" id="KW-0234">DNA repair</keyword>
<evidence type="ECO:0000256" key="15">
    <source>
        <dbReference type="SAM" id="SignalP"/>
    </source>
</evidence>
<dbReference type="InterPro" id="IPR004584">
    <property type="entry name" value="Rad50_eukaryotes"/>
</dbReference>
<keyword evidence="8" id="KW-0378">Hydrolase</keyword>
<dbReference type="Gene3D" id="3.40.50.300">
    <property type="entry name" value="P-loop containing nucleotide triphosphate hydrolases"/>
    <property type="match status" value="2"/>
</dbReference>
<evidence type="ECO:0000256" key="9">
    <source>
        <dbReference type="ARBA" id="ARBA00022833"/>
    </source>
</evidence>
<dbReference type="GO" id="GO:0051880">
    <property type="term" value="F:G-quadruplex DNA binding"/>
    <property type="evidence" value="ECO:0007669"/>
    <property type="project" value="TreeGrafter"/>
</dbReference>
<comment type="cofactor">
    <cofactor evidence="1">
        <name>Zn(2+)</name>
        <dbReference type="ChEBI" id="CHEBI:29105"/>
    </cofactor>
</comment>
<dbReference type="AlphaFoldDB" id="A0A3P7EEW7"/>
<dbReference type="GO" id="GO:0000722">
    <property type="term" value="P:telomere maintenance via recombination"/>
    <property type="evidence" value="ECO:0007669"/>
    <property type="project" value="TreeGrafter"/>
</dbReference>
<dbReference type="SUPFAM" id="SSF52540">
    <property type="entry name" value="P-loop containing nucleoside triphosphate hydrolases"/>
    <property type="match status" value="2"/>
</dbReference>
<evidence type="ECO:0000313" key="17">
    <source>
        <dbReference type="EMBL" id="VDM19743.1"/>
    </source>
</evidence>
<dbReference type="PANTHER" id="PTHR18867">
    <property type="entry name" value="RAD50"/>
    <property type="match status" value="1"/>
</dbReference>
<accession>A0A3P7EEW7</accession>
<keyword evidence="5" id="KW-0158">Chromosome</keyword>
<keyword evidence="10 14" id="KW-0175">Coiled coil</keyword>
<evidence type="ECO:0000259" key="16">
    <source>
        <dbReference type="Pfam" id="PF13476"/>
    </source>
</evidence>
<dbReference type="OrthoDB" id="18797at2759"/>
<dbReference type="FunCoup" id="A0A3P7EEW7">
    <property type="interactions" value="1990"/>
</dbReference>
<dbReference type="GO" id="GO:0016887">
    <property type="term" value="F:ATP hydrolysis activity"/>
    <property type="evidence" value="ECO:0007669"/>
    <property type="project" value="InterPro"/>
</dbReference>
<sequence length="1414" mass="164122">MIRTSRLQRTVVTFITVLLLSIQYHNAPTQVKRQVKGILRLSACPGKLVERESVSRLASWRVRRVGCIFCECMLGYSLQNKEIDVLEQMSLLDTIELQGVRSVGVGPQNANVIEFLSPLTIICGPNGAGKTTIIEALKYVTTGELPKGSFQTFIHDMRLADRSRVDASVKLKFKDIRGRSCVVTRRIMQSKGAKGKITNKSEESTIAIEKESGEWKSLSSKVVDCKKEILNLLGLPTAILEYVVFCHQEESSWPLDEPKKLKERFDEIFQVTGYVKAIEVLRKEFKENQQELRITEGRLPLLIRQQEEKIELNVLTALQLHNEYITLKEQVAKNEKEILLNQSVLKENTAKKNLKVAELDKAEMLKRKHDMMEAEMQVLVDQVECCSALDYEGGIENLKREIESITHSDEFEDMERNRKRISAEIDELNEEIKEYVAKKKEIDKAVVQLKSVQMMRDKMTVERKQCLQTCWSRFNLRNEQMEIPKQLHHLIEKRKEDISNFTNEMEEKQTNCQKEIDSISGVLAQLTAKIELKNEERKRLEEDIAVIKCNLMEASTSSQKNESEELFRLDRLQDEILEQEKELEVMRENEELGNNIEDLRNERNRITNKIELLKKEYCVRENVEEIENKIKQKSGELVKFEKDLCALKNKHQIALMEIFSTDEPEFPLSEQLTLYARKIQKNLSTAEDEFKIREKEVSRAQFALSQVGRELDQLSDQIASCRRKITKVVTHENEVEPRLNEIRTLLRKSQQDSGRIDGCVLLYEQWEEVVNMRKCCPLCEQSYSGIESSNVLKEKIRQRKEGFTKDAEKLIHKVKDYEAMQNELLEIVPYVAMLKQSNSEKEGLQENLKKAEEKLRDVEVEFAKSKSERDIISQKLNVIRNVQIDISLMDNIWKSLSDAKHDIKLLKTEIDASDCTKQSLGDMRIEIRENEKRFTELINRLDMIQAAASERSKLVEKAINPFQLNASKELRTALCEKIVQFDSIKKSLEIKEKELEKNKQNLQKLKEQKPVVETELQMKKEQRFIIQNETKNKEAELLCLLRDAEDAAKELEMIDKKLQDAVDSTDDLKNREKDLLKIDTEIGVSNAKMRHLTEQIDCLNSKQERKHRLDDQLRKLELQERIKSLNKSLKETEWYVKAIPELREELSSLSHQVSDLQLMIENKRGAKLLNEQRKRLATMEKILASSEYAEFKEEFKKEVVKKCVIKRVIEDLANYIRAVDESVVKFHAQKMEEINEVLSSLWEQVYHGNDIETIQIKSESAGENEKKKSYNYRVVMHVGGTEIDMPGRCSAGQKMLASILIRIALSDVFCDKCSIIALDEPTANLDVLKVSIIFHHFFFWVENLGDMLADIISARCANNAKMFQLIVITHDNRFVEHLRQLCRPEWVYSVSKDDAGLSRVKRHRNLEDATMREG</sequence>
<dbReference type="GO" id="GO:0006302">
    <property type="term" value="P:double-strand break repair"/>
    <property type="evidence" value="ECO:0007669"/>
    <property type="project" value="InterPro"/>
</dbReference>
<reference evidence="17 18" key="1">
    <citation type="submission" date="2018-11" db="EMBL/GenBank/DDBJ databases">
        <authorList>
            <consortium name="Pathogen Informatics"/>
        </authorList>
    </citation>
    <scope>NUCLEOTIDE SEQUENCE [LARGE SCALE GENOMIC DNA]</scope>
</reference>
<feature type="coiled-coil region" evidence="14">
    <location>
        <begin position="676"/>
        <end position="724"/>
    </location>
</feature>
<dbReference type="OMA" id="FSDYYYR"/>
<evidence type="ECO:0000256" key="14">
    <source>
        <dbReference type="SAM" id="Coils"/>
    </source>
</evidence>
<dbReference type="GO" id="GO:0007004">
    <property type="term" value="P:telomere maintenance via telomerase"/>
    <property type="evidence" value="ECO:0007669"/>
    <property type="project" value="TreeGrafter"/>
</dbReference>
<feature type="coiled-coil region" evidence="14">
    <location>
        <begin position="834"/>
        <end position="868"/>
    </location>
</feature>
<evidence type="ECO:0000256" key="5">
    <source>
        <dbReference type="ARBA" id="ARBA00022454"/>
    </source>
</evidence>
<dbReference type="GO" id="GO:0030870">
    <property type="term" value="C:Mre11 complex"/>
    <property type="evidence" value="ECO:0007669"/>
    <property type="project" value="InterPro"/>
</dbReference>
<keyword evidence="15" id="KW-0732">Signal</keyword>
<feature type="domain" description="Rad50/SbcC-type AAA" evidence="16">
    <location>
        <begin position="95"/>
        <end position="337"/>
    </location>
</feature>
<organism evidence="17 18">
    <name type="scientific">Wuchereria bancrofti</name>
    <dbReference type="NCBI Taxonomy" id="6293"/>
    <lineage>
        <taxon>Eukaryota</taxon>
        <taxon>Metazoa</taxon>
        <taxon>Ecdysozoa</taxon>
        <taxon>Nematoda</taxon>
        <taxon>Chromadorea</taxon>
        <taxon>Rhabditida</taxon>
        <taxon>Spirurina</taxon>
        <taxon>Spiruromorpha</taxon>
        <taxon>Filarioidea</taxon>
        <taxon>Onchocercidae</taxon>
        <taxon>Wuchereria</taxon>
    </lineage>
</organism>
<comment type="similarity">
    <text evidence="4">Belongs to the SMC family. RAD50 subfamily.</text>
</comment>
<feature type="coiled-coil region" evidence="14">
    <location>
        <begin position="981"/>
        <end position="1061"/>
    </location>
</feature>
<name>A0A3P7EEW7_WUCBA</name>
<dbReference type="GO" id="GO:0046872">
    <property type="term" value="F:metal ion binding"/>
    <property type="evidence" value="ECO:0007669"/>
    <property type="project" value="UniProtKB-KW"/>
</dbReference>
<dbReference type="InterPro" id="IPR027417">
    <property type="entry name" value="P-loop_NTPase"/>
</dbReference>
<gene>
    <name evidence="17" type="ORF">WBA_LOCUS10782</name>
</gene>
<evidence type="ECO:0000256" key="6">
    <source>
        <dbReference type="ARBA" id="ARBA00022723"/>
    </source>
</evidence>
<dbReference type="EMBL" id="UYWW01012217">
    <property type="protein sequence ID" value="VDM19743.1"/>
    <property type="molecule type" value="Genomic_DNA"/>
</dbReference>
<dbReference type="NCBIfam" id="TIGR00606">
    <property type="entry name" value="rad50"/>
    <property type="match status" value="1"/>
</dbReference>
<evidence type="ECO:0000256" key="11">
    <source>
        <dbReference type="ARBA" id="ARBA00023204"/>
    </source>
</evidence>
<dbReference type="GO" id="GO:0000794">
    <property type="term" value="C:condensed nuclear chromosome"/>
    <property type="evidence" value="ECO:0007669"/>
    <property type="project" value="TreeGrafter"/>
</dbReference>
<comment type="subcellular location">
    <subcellularLocation>
        <location evidence="3">Chromosome</location>
    </subcellularLocation>
    <subcellularLocation>
        <location evidence="2">Nucleus</location>
    </subcellularLocation>
</comment>
<keyword evidence="18" id="KW-1185">Reference proteome</keyword>
<dbReference type="InParanoid" id="A0A3P7EEW7"/>
<dbReference type="PANTHER" id="PTHR18867:SF12">
    <property type="entry name" value="DNA REPAIR PROTEIN RAD50"/>
    <property type="match status" value="1"/>
</dbReference>
<feature type="coiled-coil region" evidence="14">
    <location>
        <begin position="411"/>
        <end position="445"/>
    </location>
</feature>
<evidence type="ECO:0000256" key="8">
    <source>
        <dbReference type="ARBA" id="ARBA00022801"/>
    </source>
</evidence>
<keyword evidence="12" id="KW-0539">Nucleus</keyword>
<keyword evidence="9" id="KW-0862">Zinc</keyword>
<keyword evidence="6" id="KW-0479">Metal-binding</keyword>
<comment type="catalytic activity">
    <reaction evidence="13">
        <text>ATP + H2O = ADP + phosphate + H(+)</text>
        <dbReference type="Rhea" id="RHEA:13065"/>
        <dbReference type="ChEBI" id="CHEBI:15377"/>
        <dbReference type="ChEBI" id="CHEBI:15378"/>
        <dbReference type="ChEBI" id="CHEBI:30616"/>
        <dbReference type="ChEBI" id="CHEBI:43474"/>
        <dbReference type="ChEBI" id="CHEBI:456216"/>
    </reaction>
</comment>
<evidence type="ECO:0000256" key="2">
    <source>
        <dbReference type="ARBA" id="ARBA00004123"/>
    </source>
</evidence>
<evidence type="ECO:0000256" key="10">
    <source>
        <dbReference type="ARBA" id="ARBA00023054"/>
    </source>
</evidence>
<evidence type="ECO:0000256" key="7">
    <source>
        <dbReference type="ARBA" id="ARBA00022763"/>
    </source>
</evidence>
<evidence type="ECO:0000256" key="12">
    <source>
        <dbReference type="ARBA" id="ARBA00023242"/>
    </source>
</evidence>
<dbReference type="GO" id="GO:0070192">
    <property type="term" value="P:chromosome organization involved in meiotic cell cycle"/>
    <property type="evidence" value="ECO:0007669"/>
    <property type="project" value="TreeGrafter"/>
</dbReference>
<feature type="chain" id="PRO_5018111276" description="Rad50/SbcC-type AAA domain-containing protein" evidence="15">
    <location>
        <begin position="28"/>
        <end position="1414"/>
    </location>
</feature>
<dbReference type="GO" id="GO:0043047">
    <property type="term" value="F:single-stranded telomeric DNA binding"/>
    <property type="evidence" value="ECO:0007669"/>
    <property type="project" value="TreeGrafter"/>
</dbReference>
<evidence type="ECO:0000313" key="18">
    <source>
        <dbReference type="Proteomes" id="UP000270924"/>
    </source>
</evidence>
<proteinExistence type="inferred from homology"/>
<evidence type="ECO:0000256" key="13">
    <source>
        <dbReference type="ARBA" id="ARBA00049360"/>
    </source>
</evidence>
<dbReference type="GO" id="GO:0003691">
    <property type="term" value="F:double-stranded telomeric DNA binding"/>
    <property type="evidence" value="ECO:0007669"/>
    <property type="project" value="TreeGrafter"/>
</dbReference>
<feature type="coiled-coil region" evidence="14">
    <location>
        <begin position="491"/>
        <end position="643"/>
    </location>
</feature>
<feature type="signal peptide" evidence="15">
    <location>
        <begin position="1"/>
        <end position="27"/>
    </location>
</feature>
<keyword evidence="7" id="KW-0227">DNA damage</keyword>
<evidence type="ECO:0000256" key="3">
    <source>
        <dbReference type="ARBA" id="ARBA00004286"/>
    </source>
</evidence>
<dbReference type="Pfam" id="PF13476">
    <property type="entry name" value="AAA_23"/>
    <property type="match status" value="1"/>
</dbReference>
<dbReference type="InterPro" id="IPR038729">
    <property type="entry name" value="Rad50/SbcC_AAA"/>
</dbReference>
<evidence type="ECO:0000256" key="4">
    <source>
        <dbReference type="ARBA" id="ARBA00009439"/>
    </source>
</evidence>
<evidence type="ECO:0000256" key="1">
    <source>
        <dbReference type="ARBA" id="ARBA00001947"/>
    </source>
</evidence>
<protein>
    <recommendedName>
        <fullName evidence="16">Rad50/SbcC-type AAA domain-containing protein</fullName>
    </recommendedName>
</protein>